<feature type="signal peptide" evidence="1">
    <location>
        <begin position="1"/>
        <end position="28"/>
    </location>
</feature>
<dbReference type="InterPro" id="IPR036278">
    <property type="entry name" value="Sialidase_sf"/>
</dbReference>
<dbReference type="Proteomes" id="UP000233618">
    <property type="component" value="Unassembled WGS sequence"/>
</dbReference>
<dbReference type="RefSeq" id="WP_180327354.1">
    <property type="nucleotide sequence ID" value="NZ_MVDE01000030.1"/>
</dbReference>
<evidence type="ECO:0000313" key="3">
    <source>
        <dbReference type="Proteomes" id="UP000233618"/>
    </source>
</evidence>
<reference evidence="2 3" key="1">
    <citation type="journal article" date="2017" name="Front. Microbiol.">
        <title>Labilibaculum manganireducens gen. nov., sp. nov. and Labilibaculum filiforme sp. nov., Novel Bacteroidetes Isolated from Subsurface Sediments of the Baltic Sea.</title>
        <authorList>
            <person name="Vandieken V."/>
            <person name="Marshall I.P."/>
            <person name="Niemann H."/>
            <person name="Engelen B."/>
            <person name="Cypionka H."/>
        </authorList>
    </citation>
    <scope>NUCLEOTIDE SEQUENCE [LARGE SCALE GENOMIC DNA]</scope>
    <source>
        <strain evidence="2 3">59.10-2M</strain>
    </source>
</reference>
<keyword evidence="1" id="KW-0732">Signal</keyword>
<dbReference type="AlphaFoldDB" id="A0A2N3HYX6"/>
<name>A0A2N3HYX6_9BACT</name>
<evidence type="ECO:0008006" key="4">
    <source>
        <dbReference type="Google" id="ProtNLM"/>
    </source>
</evidence>
<protein>
    <recommendedName>
        <fullName evidence="4">Sialidase domain-containing protein</fullName>
    </recommendedName>
</protein>
<dbReference type="EMBL" id="MVDE01000030">
    <property type="protein sequence ID" value="PKQ63268.1"/>
    <property type="molecule type" value="Genomic_DNA"/>
</dbReference>
<feature type="chain" id="PRO_5014729708" description="Sialidase domain-containing protein" evidence="1">
    <location>
        <begin position="29"/>
        <end position="403"/>
    </location>
</feature>
<proteinExistence type="predicted"/>
<keyword evidence="3" id="KW-1185">Reference proteome</keyword>
<evidence type="ECO:0000256" key="1">
    <source>
        <dbReference type="SAM" id="SignalP"/>
    </source>
</evidence>
<gene>
    <name evidence="2" type="ORF">BZG01_16230</name>
</gene>
<comment type="caution">
    <text evidence="2">The sequence shown here is derived from an EMBL/GenBank/DDBJ whole genome shotgun (WGS) entry which is preliminary data.</text>
</comment>
<evidence type="ECO:0000313" key="2">
    <source>
        <dbReference type="EMBL" id="PKQ63268.1"/>
    </source>
</evidence>
<accession>A0A2N3HYX6</accession>
<dbReference type="SUPFAM" id="SSF50939">
    <property type="entry name" value="Sialidases"/>
    <property type="match status" value="1"/>
</dbReference>
<organism evidence="2 3">
    <name type="scientific">Labilibaculum manganireducens</name>
    <dbReference type="NCBI Taxonomy" id="1940525"/>
    <lineage>
        <taxon>Bacteria</taxon>
        <taxon>Pseudomonadati</taxon>
        <taxon>Bacteroidota</taxon>
        <taxon>Bacteroidia</taxon>
        <taxon>Marinilabiliales</taxon>
        <taxon>Marinifilaceae</taxon>
        <taxon>Labilibaculum</taxon>
    </lineage>
</organism>
<sequence>MKNNFKHLAKVKFICTYLLLLIGFPAMAQLAPAQLLNETRTFEVTACNPSKKHIIAAWMEKRSERKDNSNDAADMRVAYKSSANNGTDWTEKGIIDLSGTFSTGNPYVTSNTSGEAYLVCMHIGKDFFSGNISLYEFDFAKKQFNLKSVPIKSEDKLLDKPAIVSFGNEIHLTYISYDKRSMNMLKYQMSGDKGKTWTEPVNVFNENATPFLGPSISVVNKNQIVISVGSYGNNGIYLVKKKINTDTIAFEDPVIVAQVSNKLRDAMTELSGDGKKKLLLTWQYPHQREETWMTFSTNEGNSWASPLLVTEKGNLLSAAFDKQSNIHCIYSDFTDQHFFVKYKSLNSRRKVIKEGYLVNPMPLTTFDEYLGAFQKLLIQKNKIYAFWIDYPNESALYFTKWKM</sequence>
<dbReference type="Gene3D" id="2.120.10.10">
    <property type="match status" value="1"/>
</dbReference>